<evidence type="ECO:0000256" key="5">
    <source>
        <dbReference type="SAM" id="MobiDB-lite"/>
    </source>
</evidence>
<dbReference type="GO" id="GO:0004521">
    <property type="term" value="F:RNA endonuclease activity"/>
    <property type="evidence" value="ECO:0007669"/>
    <property type="project" value="InterPro"/>
</dbReference>
<dbReference type="AlphaFoldDB" id="A0A226EMP7"/>
<dbReference type="GO" id="GO:1990604">
    <property type="term" value="C:IRE1-TRAF2-ASK1 complex"/>
    <property type="evidence" value="ECO:0007669"/>
    <property type="project" value="TreeGrafter"/>
</dbReference>
<dbReference type="PROSITE" id="PS00107">
    <property type="entry name" value="PROTEIN_KINASE_ATP"/>
    <property type="match status" value="1"/>
</dbReference>
<evidence type="ECO:0000256" key="4">
    <source>
        <dbReference type="PROSITE-ProRule" id="PRU10141"/>
    </source>
</evidence>
<dbReference type="STRING" id="158441.A0A226EMP7"/>
<dbReference type="GO" id="GO:0051082">
    <property type="term" value="F:unfolded protein binding"/>
    <property type="evidence" value="ECO:0007669"/>
    <property type="project" value="TreeGrafter"/>
</dbReference>
<feature type="binding site" evidence="4">
    <location>
        <position position="235"/>
    </location>
    <ligand>
        <name>ATP</name>
        <dbReference type="ChEBI" id="CHEBI:30616"/>
    </ligand>
</feature>
<dbReference type="InterPro" id="IPR017441">
    <property type="entry name" value="Protein_kinase_ATP_BS"/>
</dbReference>
<dbReference type="Gene3D" id="3.30.200.20">
    <property type="entry name" value="Phosphorylase Kinase, domain 1"/>
    <property type="match status" value="1"/>
</dbReference>
<name>A0A226EMP7_FOLCA</name>
<dbReference type="PROSITE" id="PS00108">
    <property type="entry name" value="PROTEIN_KINASE_ST"/>
    <property type="match status" value="1"/>
</dbReference>
<dbReference type="InterPro" id="IPR008271">
    <property type="entry name" value="Ser/Thr_kinase_AS"/>
</dbReference>
<dbReference type="GO" id="GO:0004674">
    <property type="term" value="F:protein serine/threonine kinase activity"/>
    <property type="evidence" value="ECO:0007669"/>
    <property type="project" value="InterPro"/>
</dbReference>
<dbReference type="Proteomes" id="UP000198287">
    <property type="component" value="Unassembled WGS sequence"/>
</dbReference>
<dbReference type="Gene3D" id="1.20.1440.180">
    <property type="entry name" value="KEN domain"/>
    <property type="match status" value="1"/>
</dbReference>
<keyword evidence="8" id="KW-0418">Kinase</keyword>
<dbReference type="Gene3D" id="1.10.510.10">
    <property type="entry name" value="Transferase(Phosphotransferase) domain 1"/>
    <property type="match status" value="1"/>
</dbReference>
<dbReference type="InterPro" id="IPR038357">
    <property type="entry name" value="KEN_sf"/>
</dbReference>
<keyword evidence="1" id="KW-0732">Signal</keyword>
<sequence>MAGSQAPLSPTGTGHTLSPGRDPISTLKELAERDNRFLRPDEPRIVFKTPDAKMQNGVWVATCEYFNRGMNKHYRGEGRSVVVKKDAAREACRAVLEEYYEDMNVVNRMANMAISAPSAPTPEVPAAFLTPPATPQATSSSGVAPNRPPPPVAESLSPLAMGSASARTLPARLSNSVHAPNTDPNLLTPSEYTQPGSSLVRVLHSIYFYTDVQLGQGGMGCVYKGHFGLKECAVKQIGKCVHANKLEQEVFILQKLQHENIVGYLHCETNHANNIFIAMELGQDNLATVIKMKRYASNDQLRQYMTDTGAGLSYLHKAKVVHRDLKPSNILIFNGDTAKIADFGISRIVDSITQGGDTTNIMGSSGWMPPEMNTSQGRYHGPGDIFAFGLIIFYTMSKNNLHAFEEEAENSSSKVLENNIQDVNKLPNWTNLAESEYSVSLRNLLSPILSKQPNNRPKIDVILEHPFFWSAKKYKEFITNVSNELKTAGKKVRNALDAEYDSLSMKEFNRHVNWKMQLCPTVRTHLLENSTHPKIYDAGSLISLVEFIRDKDQHKTEWNQRSHNNDVGIELNNLFGNGDQSYVTYFERQIQECVPFLYVTLQKKEFQKVLGQVKQEFYKINENSAF</sequence>
<dbReference type="PROSITE" id="PS50011">
    <property type="entry name" value="PROTEIN_KINASE_DOM"/>
    <property type="match status" value="1"/>
</dbReference>
<accession>A0A226EMP7</accession>
<dbReference type="PANTHER" id="PTHR13954">
    <property type="entry name" value="IRE1-RELATED"/>
    <property type="match status" value="1"/>
</dbReference>
<evidence type="ECO:0000256" key="3">
    <source>
        <dbReference type="ARBA" id="ARBA00022840"/>
    </source>
</evidence>
<dbReference type="PROSITE" id="PS51392">
    <property type="entry name" value="KEN"/>
    <property type="match status" value="1"/>
</dbReference>
<dbReference type="GO" id="GO:0005524">
    <property type="term" value="F:ATP binding"/>
    <property type="evidence" value="ECO:0007669"/>
    <property type="project" value="UniProtKB-UniRule"/>
</dbReference>
<dbReference type="Pfam" id="PF00069">
    <property type="entry name" value="Pkinase"/>
    <property type="match status" value="1"/>
</dbReference>
<dbReference type="GO" id="GO:0036498">
    <property type="term" value="P:IRE1-mediated unfolded protein response"/>
    <property type="evidence" value="ECO:0007669"/>
    <property type="project" value="TreeGrafter"/>
</dbReference>
<feature type="domain" description="KEN" evidence="7">
    <location>
        <begin position="471"/>
        <end position="620"/>
    </location>
</feature>
<dbReference type="InterPro" id="IPR010513">
    <property type="entry name" value="KEN_dom"/>
</dbReference>
<evidence type="ECO:0000256" key="2">
    <source>
        <dbReference type="ARBA" id="ARBA00022741"/>
    </source>
</evidence>
<dbReference type="OMA" id="NHANNIF"/>
<dbReference type="PANTHER" id="PTHR13954:SF6">
    <property type="entry name" value="NON-SPECIFIC SERINE_THREONINE PROTEIN KINASE"/>
    <property type="match status" value="1"/>
</dbReference>
<dbReference type="GO" id="GO:0070059">
    <property type="term" value="P:intrinsic apoptotic signaling pathway in response to endoplasmic reticulum stress"/>
    <property type="evidence" value="ECO:0007669"/>
    <property type="project" value="TreeGrafter"/>
</dbReference>
<keyword evidence="2 4" id="KW-0547">Nucleotide-binding</keyword>
<keyword evidence="9" id="KW-1185">Reference proteome</keyword>
<dbReference type="SUPFAM" id="SSF56112">
    <property type="entry name" value="Protein kinase-like (PK-like)"/>
    <property type="match status" value="1"/>
</dbReference>
<comment type="caution">
    <text evidence="8">The sequence shown here is derived from an EMBL/GenBank/DDBJ whole genome shotgun (WGS) entry which is preliminary data.</text>
</comment>
<feature type="region of interest" description="Disordered" evidence="5">
    <location>
        <begin position="1"/>
        <end position="24"/>
    </location>
</feature>
<dbReference type="SMART" id="SM00220">
    <property type="entry name" value="S_TKc"/>
    <property type="match status" value="1"/>
</dbReference>
<reference evidence="8 9" key="1">
    <citation type="submission" date="2015-12" db="EMBL/GenBank/DDBJ databases">
        <title>The genome of Folsomia candida.</title>
        <authorList>
            <person name="Faddeeva A."/>
            <person name="Derks M.F."/>
            <person name="Anvar Y."/>
            <person name="Smit S."/>
            <person name="Van Straalen N."/>
            <person name="Roelofs D."/>
        </authorList>
    </citation>
    <scope>NUCLEOTIDE SEQUENCE [LARGE SCALE GENOMIC DNA]</scope>
    <source>
        <strain evidence="8 9">VU population</strain>
        <tissue evidence="8">Whole body</tissue>
    </source>
</reference>
<keyword evidence="3 4" id="KW-0067">ATP-binding</keyword>
<gene>
    <name evidence="8" type="ORF">Fcan01_04728</name>
</gene>
<keyword evidence="8" id="KW-0808">Transferase</keyword>
<evidence type="ECO:0000313" key="9">
    <source>
        <dbReference type="Proteomes" id="UP000198287"/>
    </source>
</evidence>
<dbReference type="InterPro" id="IPR000719">
    <property type="entry name" value="Prot_kinase_dom"/>
</dbReference>
<feature type="compositionally biased region" description="Polar residues" evidence="5">
    <location>
        <begin position="1"/>
        <end position="16"/>
    </location>
</feature>
<evidence type="ECO:0000259" key="7">
    <source>
        <dbReference type="PROSITE" id="PS51392"/>
    </source>
</evidence>
<dbReference type="Pfam" id="PF06479">
    <property type="entry name" value="Ribonuc_2-5A"/>
    <property type="match status" value="1"/>
</dbReference>
<dbReference type="GO" id="GO:0006397">
    <property type="term" value="P:mRNA processing"/>
    <property type="evidence" value="ECO:0007669"/>
    <property type="project" value="InterPro"/>
</dbReference>
<evidence type="ECO:0000259" key="6">
    <source>
        <dbReference type="PROSITE" id="PS50011"/>
    </source>
</evidence>
<evidence type="ECO:0000256" key="1">
    <source>
        <dbReference type="ARBA" id="ARBA00022729"/>
    </source>
</evidence>
<organism evidence="8 9">
    <name type="scientific">Folsomia candida</name>
    <name type="common">Springtail</name>
    <dbReference type="NCBI Taxonomy" id="158441"/>
    <lineage>
        <taxon>Eukaryota</taxon>
        <taxon>Metazoa</taxon>
        <taxon>Ecdysozoa</taxon>
        <taxon>Arthropoda</taxon>
        <taxon>Hexapoda</taxon>
        <taxon>Collembola</taxon>
        <taxon>Entomobryomorpha</taxon>
        <taxon>Isotomoidea</taxon>
        <taxon>Isotomidae</taxon>
        <taxon>Proisotominae</taxon>
        <taxon>Folsomia</taxon>
    </lineage>
</organism>
<evidence type="ECO:0000313" key="8">
    <source>
        <dbReference type="EMBL" id="OXA58953.1"/>
    </source>
</evidence>
<dbReference type="InterPro" id="IPR011009">
    <property type="entry name" value="Kinase-like_dom_sf"/>
</dbReference>
<dbReference type="InterPro" id="IPR045133">
    <property type="entry name" value="IRE1/2-like"/>
</dbReference>
<dbReference type="OrthoDB" id="8187887at2759"/>
<feature type="region of interest" description="Disordered" evidence="5">
    <location>
        <begin position="130"/>
        <end position="157"/>
    </location>
</feature>
<protein>
    <submittedName>
        <fullName evidence="8">Serine/threonine-protein kinase/endoribonuclease ire-1</fullName>
    </submittedName>
</protein>
<dbReference type="EMBL" id="LNIX01000002">
    <property type="protein sequence ID" value="OXA58953.1"/>
    <property type="molecule type" value="Genomic_DNA"/>
</dbReference>
<proteinExistence type="predicted"/>
<feature type="domain" description="Protein kinase" evidence="6">
    <location>
        <begin position="208"/>
        <end position="468"/>
    </location>
</feature>